<feature type="transmembrane region" description="Helical" evidence="4">
    <location>
        <begin position="44"/>
        <end position="65"/>
    </location>
</feature>
<comment type="caution">
    <text evidence="5">The sequence shown here is derived from an EMBL/GenBank/DDBJ whole genome shotgun (WGS) entry which is preliminary data.</text>
</comment>
<protein>
    <submittedName>
        <fullName evidence="5">(GlcNAc)5 ABC transporter</fullName>
    </submittedName>
</protein>
<dbReference type="GO" id="GO:0071916">
    <property type="term" value="F:dipeptide transmembrane transporter activity"/>
    <property type="evidence" value="ECO:0007669"/>
    <property type="project" value="TreeGrafter"/>
</dbReference>
<keyword evidence="4" id="KW-1133">Transmembrane helix</keyword>
<evidence type="ECO:0000313" key="6">
    <source>
        <dbReference type="Proteomes" id="UP000031671"/>
    </source>
</evidence>
<proteinExistence type="predicted"/>
<dbReference type="GO" id="GO:0005886">
    <property type="term" value="C:plasma membrane"/>
    <property type="evidence" value="ECO:0007669"/>
    <property type="project" value="UniProtKB-SubCell"/>
</dbReference>
<accession>A0A0B8NRH2</accession>
<dbReference type="Proteomes" id="UP000031671">
    <property type="component" value="Unassembled WGS sequence"/>
</dbReference>
<keyword evidence="4" id="KW-0472">Membrane</keyword>
<dbReference type="PANTHER" id="PTHR43386">
    <property type="entry name" value="OLIGOPEPTIDE TRANSPORT SYSTEM PERMEASE PROTEIN APPC"/>
    <property type="match status" value="1"/>
</dbReference>
<evidence type="ECO:0000256" key="1">
    <source>
        <dbReference type="ARBA" id="ARBA00004651"/>
    </source>
</evidence>
<reference evidence="5 6" key="1">
    <citation type="submission" date="2015-01" db="EMBL/GenBank/DDBJ databases">
        <title>Vibrio sp. C1 JCM 19231 whole genome shotgun sequence.</title>
        <authorList>
            <person name="Sawabe T."/>
            <person name="Meirelles P."/>
            <person name="Feng G."/>
            <person name="Sayaka M."/>
            <person name="Hattori M."/>
            <person name="Ohkuma M."/>
        </authorList>
    </citation>
    <scope>NUCLEOTIDE SEQUENCE [LARGE SCALE GENOMIC DNA]</scope>
    <source>
        <strain evidence="6">JCM 19231</strain>
    </source>
</reference>
<dbReference type="PANTHER" id="PTHR43386:SF1">
    <property type="entry name" value="D,D-DIPEPTIDE TRANSPORT SYSTEM PERMEASE PROTEIN DDPC-RELATED"/>
    <property type="match status" value="1"/>
</dbReference>
<evidence type="ECO:0000256" key="4">
    <source>
        <dbReference type="SAM" id="Phobius"/>
    </source>
</evidence>
<keyword evidence="6" id="KW-1185">Reference proteome</keyword>
<gene>
    <name evidence="5" type="ORF">JCM19231_3026</name>
</gene>
<reference evidence="5 6" key="2">
    <citation type="submission" date="2015-01" db="EMBL/GenBank/DDBJ databases">
        <authorList>
            <consortium name="NBRP consortium"/>
            <person name="Sawabe T."/>
            <person name="Meirelles P."/>
            <person name="Feng G."/>
            <person name="Sayaka M."/>
            <person name="Hattori M."/>
            <person name="Ohkuma M."/>
        </authorList>
    </citation>
    <scope>NUCLEOTIDE SEQUENCE [LARGE SCALE GENOMIC DNA]</scope>
    <source>
        <strain evidence="6">JCM 19231</strain>
    </source>
</reference>
<evidence type="ECO:0000313" key="5">
    <source>
        <dbReference type="EMBL" id="GAM56526.1"/>
    </source>
</evidence>
<name>A0A0B8NRH2_9VIBR</name>
<feature type="region of interest" description="Disordered" evidence="3">
    <location>
        <begin position="86"/>
        <end position="109"/>
    </location>
</feature>
<sequence length="109" mass="12306">MYAIMMEATISFLGMGDPNTISWGIMLYNVQTSSSMLIGAWWELLAPCLALTLLVTGLALLNFAVDEIANPQLRSHKGMRRWKKLAKQDQKERKDTIEKAPTHPIMRGE</sequence>
<dbReference type="AlphaFoldDB" id="A0A0B8NRH2"/>
<organism evidence="5 6">
    <name type="scientific">Vibrio ishigakensis</name>
    <dbReference type="NCBI Taxonomy" id="1481914"/>
    <lineage>
        <taxon>Bacteria</taxon>
        <taxon>Pseudomonadati</taxon>
        <taxon>Pseudomonadota</taxon>
        <taxon>Gammaproteobacteria</taxon>
        <taxon>Vibrionales</taxon>
        <taxon>Vibrionaceae</taxon>
        <taxon>Vibrio</taxon>
    </lineage>
</organism>
<comment type="subcellular location">
    <subcellularLocation>
        <location evidence="1">Cell membrane</location>
        <topology evidence="1">Multi-pass membrane protein</topology>
    </subcellularLocation>
</comment>
<evidence type="ECO:0000256" key="2">
    <source>
        <dbReference type="ARBA" id="ARBA00022448"/>
    </source>
</evidence>
<dbReference type="EMBL" id="BBRZ01000031">
    <property type="protein sequence ID" value="GAM56526.1"/>
    <property type="molecule type" value="Genomic_DNA"/>
</dbReference>
<keyword evidence="2" id="KW-0813">Transport</keyword>
<keyword evidence="4" id="KW-0812">Transmembrane</keyword>
<evidence type="ECO:0000256" key="3">
    <source>
        <dbReference type="SAM" id="MobiDB-lite"/>
    </source>
</evidence>
<dbReference type="InterPro" id="IPR050366">
    <property type="entry name" value="BP-dependent_transpt_permease"/>
</dbReference>